<sequence>MGYWVYLARCGDDTIYTGATTDLERRAREHNGKGSGRQGAKYTASHGPVSLVQAWEVNSWGNALRLEYAIKRCDRAEKLRLTKEPWEICRVAERRQLTFCISVATKELHQVNSFR</sequence>
<dbReference type="EMBL" id="LDZY01000001">
    <property type="protein sequence ID" value="KLU67948.1"/>
    <property type="molecule type" value="Genomic_DNA"/>
</dbReference>
<gene>
    <name evidence="3" type="ORF">DEAC_c03560</name>
</gene>
<dbReference type="Gene3D" id="3.40.1440.10">
    <property type="entry name" value="GIY-YIG endonuclease"/>
    <property type="match status" value="1"/>
</dbReference>
<dbReference type="SUPFAM" id="SSF82771">
    <property type="entry name" value="GIY-YIG endonuclease"/>
    <property type="match status" value="1"/>
</dbReference>
<reference evidence="3 4" key="1">
    <citation type="submission" date="2015-06" db="EMBL/GenBank/DDBJ databases">
        <title>Draft genome of the moderately acidophilic sulfate reducer Candidatus Desulfosporosinus acididurans strain M1.</title>
        <authorList>
            <person name="Poehlein A."/>
            <person name="Petzsch P."/>
            <person name="Johnson B.D."/>
            <person name="Schloemann M."/>
            <person name="Daniel R."/>
            <person name="Muehling M."/>
        </authorList>
    </citation>
    <scope>NUCLEOTIDE SEQUENCE [LARGE SCALE GENOMIC DNA]</scope>
    <source>
        <strain evidence="3 4">M1</strain>
    </source>
</reference>
<keyword evidence="4" id="KW-1185">Reference proteome</keyword>
<protein>
    <submittedName>
        <fullName evidence="3">GIY-YIG nuclease superfamily protein</fullName>
    </submittedName>
</protein>
<evidence type="ECO:0000256" key="1">
    <source>
        <dbReference type="ARBA" id="ARBA00007435"/>
    </source>
</evidence>
<comment type="similarity">
    <text evidence="1">Belongs to the UPF0213 family.</text>
</comment>
<evidence type="ECO:0000313" key="4">
    <source>
        <dbReference type="Proteomes" id="UP000036356"/>
    </source>
</evidence>
<dbReference type="PANTHER" id="PTHR34477">
    <property type="entry name" value="UPF0213 PROTEIN YHBQ"/>
    <property type="match status" value="1"/>
</dbReference>
<evidence type="ECO:0000313" key="3">
    <source>
        <dbReference type="EMBL" id="KLU67948.1"/>
    </source>
</evidence>
<organism evidence="3 4">
    <name type="scientific">Desulfosporosinus acididurans</name>
    <dbReference type="NCBI Taxonomy" id="476652"/>
    <lineage>
        <taxon>Bacteria</taxon>
        <taxon>Bacillati</taxon>
        <taxon>Bacillota</taxon>
        <taxon>Clostridia</taxon>
        <taxon>Eubacteriales</taxon>
        <taxon>Desulfitobacteriaceae</taxon>
        <taxon>Desulfosporosinus</taxon>
    </lineage>
</organism>
<dbReference type="Proteomes" id="UP000036356">
    <property type="component" value="Unassembled WGS sequence"/>
</dbReference>
<dbReference type="RefSeq" id="WP_047808275.1">
    <property type="nucleotide sequence ID" value="NZ_LDZY01000001.1"/>
</dbReference>
<comment type="caution">
    <text evidence="3">The sequence shown here is derived from an EMBL/GenBank/DDBJ whole genome shotgun (WGS) entry which is preliminary data.</text>
</comment>
<dbReference type="InterPro" id="IPR000305">
    <property type="entry name" value="GIY-YIG_endonuc"/>
</dbReference>
<proteinExistence type="inferred from homology"/>
<accession>A0A0J1FY64</accession>
<dbReference type="InterPro" id="IPR050190">
    <property type="entry name" value="UPF0213_domain"/>
</dbReference>
<dbReference type="PATRIC" id="fig|476652.3.peg.357"/>
<dbReference type="AlphaFoldDB" id="A0A0J1FY64"/>
<dbReference type="PANTHER" id="PTHR34477:SF1">
    <property type="entry name" value="UPF0213 PROTEIN YHBQ"/>
    <property type="match status" value="1"/>
</dbReference>
<dbReference type="CDD" id="cd10456">
    <property type="entry name" value="GIY-YIG_UPF0213"/>
    <property type="match status" value="1"/>
</dbReference>
<dbReference type="InterPro" id="IPR035901">
    <property type="entry name" value="GIY-YIG_endonuc_sf"/>
</dbReference>
<evidence type="ECO:0000259" key="2">
    <source>
        <dbReference type="PROSITE" id="PS50164"/>
    </source>
</evidence>
<dbReference type="PROSITE" id="PS50164">
    <property type="entry name" value="GIY_YIG"/>
    <property type="match status" value="1"/>
</dbReference>
<name>A0A0J1FY64_9FIRM</name>
<dbReference type="STRING" id="476652.DEAC_c03560"/>
<feature type="domain" description="GIY-YIG" evidence="2">
    <location>
        <begin position="1"/>
        <end position="80"/>
    </location>
</feature>
<dbReference type="Pfam" id="PF01541">
    <property type="entry name" value="GIY-YIG"/>
    <property type="match status" value="1"/>
</dbReference>